<feature type="compositionally biased region" description="Polar residues" evidence="1">
    <location>
        <begin position="62"/>
        <end position="76"/>
    </location>
</feature>
<proteinExistence type="predicted"/>
<keyword evidence="3" id="KW-1185">Reference proteome</keyword>
<organism evidence="2 3">
    <name type="scientific">Clytia hemisphaerica</name>
    <dbReference type="NCBI Taxonomy" id="252671"/>
    <lineage>
        <taxon>Eukaryota</taxon>
        <taxon>Metazoa</taxon>
        <taxon>Cnidaria</taxon>
        <taxon>Hydrozoa</taxon>
        <taxon>Hydroidolina</taxon>
        <taxon>Leptothecata</taxon>
        <taxon>Obeliida</taxon>
        <taxon>Clytiidae</taxon>
        <taxon>Clytia</taxon>
    </lineage>
</organism>
<feature type="region of interest" description="Disordered" evidence="1">
    <location>
        <begin position="1"/>
        <end position="119"/>
    </location>
</feature>
<name>A0A7M5UWQ0_9CNID</name>
<dbReference type="Proteomes" id="UP000594262">
    <property type="component" value="Unplaced"/>
</dbReference>
<dbReference type="AlphaFoldDB" id="A0A7M5UWQ0"/>
<protein>
    <submittedName>
        <fullName evidence="2">Uncharacterized protein</fullName>
    </submittedName>
</protein>
<evidence type="ECO:0000313" key="2">
    <source>
        <dbReference type="EnsemblMetazoa" id="CLYHEMP007069.1"/>
    </source>
</evidence>
<dbReference type="EnsemblMetazoa" id="CLYHEMT007069.1">
    <property type="protein sequence ID" value="CLYHEMP007069.1"/>
    <property type="gene ID" value="CLYHEMG007069"/>
</dbReference>
<sequence length="212" mass="23312">MVVKERKKARHSSTKDRSNDASPLLVPKISMKGKGTSNDTFPLATKGKTQGVSPSLPLMPGTKSNDNVSSTHTPRTNVYGELGNSAGDRAKSSSSKHTVSTSTISSTGKKRKTDFHISESHKKLKMENVFSKSDTPVDAISIPTQSDMEQKVNELVGYSSSEADLSDSSDSDFNFDELKQDYLDDDEIDDYEITWLFSGFADDIFGKECIYF</sequence>
<feature type="compositionally biased region" description="Low complexity" evidence="1">
    <location>
        <begin position="92"/>
        <end position="107"/>
    </location>
</feature>
<feature type="compositionally biased region" description="Basic residues" evidence="1">
    <location>
        <begin position="1"/>
        <end position="12"/>
    </location>
</feature>
<evidence type="ECO:0000256" key="1">
    <source>
        <dbReference type="SAM" id="MobiDB-lite"/>
    </source>
</evidence>
<reference evidence="2" key="1">
    <citation type="submission" date="2021-01" db="UniProtKB">
        <authorList>
            <consortium name="EnsemblMetazoa"/>
        </authorList>
    </citation>
    <scope>IDENTIFICATION</scope>
</reference>
<evidence type="ECO:0000313" key="3">
    <source>
        <dbReference type="Proteomes" id="UP000594262"/>
    </source>
</evidence>
<accession>A0A7M5UWQ0</accession>